<dbReference type="Proteomes" id="UP000005408">
    <property type="component" value="Unassembled WGS sequence"/>
</dbReference>
<evidence type="ECO:0000313" key="4">
    <source>
        <dbReference type="EnsemblMetazoa" id="G19628.3:cds"/>
    </source>
</evidence>
<proteinExistence type="predicted"/>
<keyword evidence="2" id="KW-0812">Transmembrane</keyword>
<reference evidence="4" key="1">
    <citation type="submission" date="2022-08" db="UniProtKB">
        <authorList>
            <consortium name="EnsemblMetazoa"/>
        </authorList>
    </citation>
    <scope>IDENTIFICATION</scope>
    <source>
        <strain evidence="4">05x7-T-G4-1.051#20</strain>
    </source>
</reference>
<dbReference type="EnsemblMetazoa" id="G19628.3">
    <property type="protein sequence ID" value="G19628.3:cds"/>
    <property type="gene ID" value="G19628"/>
</dbReference>
<keyword evidence="5" id="KW-1185">Reference proteome</keyword>
<dbReference type="AlphaFoldDB" id="A0A8W8JJY3"/>
<feature type="transmembrane region" description="Helical" evidence="2">
    <location>
        <begin position="175"/>
        <end position="199"/>
    </location>
</feature>
<feature type="region of interest" description="Disordered" evidence="1">
    <location>
        <begin position="205"/>
        <end position="272"/>
    </location>
</feature>
<organism evidence="4 5">
    <name type="scientific">Magallana gigas</name>
    <name type="common">Pacific oyster</name>
    <name type="synonym">Crassostrea gigas</name>
    <dbReference type="NCBI Taxonomy" id="29159"/>
    <lineage>
        <taxon>Eukaryota</taxon>
        <taxon>Metazoa</taxon>
        <taxon>Spiralia</taxon>
        <taxon>Lophotrochozoa</taxon>
        <taxon>Mollusca</taxon>
        <taxon>Bivalvia</taxon>
        <taxon>Autobranchia</taxon>
        <taxon>Pteriomorphia</taxon>
        <taxon>Ostreida</taxon>
        <taxon>Ostreoidea</taxon>
        <taxon>Ostreidae</taxon>
        <taxon>Magallana</taxon>
    </lineage>
</organism>
<dbReference type="Gene3D" id="1.10.1170.10">
    <property type="entry name" value="Inhibitor Of Apoptosis Protein (2mihbC-IAP-1), Chain A"/>
    <property type="match status" value="1"/>
</dbReference>
<feature type="compositionally biased region" description="Polar residues" evidence="1">
    <location>
        <begin position="301"/>
        <end position="317"/>
    </location>
</feature>
<evidence type="ECO:0000256" key="1">
    <source>
        <dbReference type="SAM" id="MobiDB-lite"/>
    </source>
</evidence>
<feature type="compositionally biased region" description="Polar residues" evidence="1">
    <location>
        <begin position="262"/>
        <end position="272"/>
    </location>
</feature>
<keyword evidence="3" id="KW-0732">Signal</keyword>
<evidence type="ECO:0000256" key="2">
    <source>
        <dbReference type="SAM" id="Phobius"/>
    </source>
</evidence>
<dbReference type="SMART" id="SM00238">
    <property type="entry name" value="BIR"/>
    <property type="match status" value="1"/>
</dbReference>
<evidence type="ECO:0000313" key="5">
    <source>
        <dbReference type="Proteomes" id="UP000005408"/>
    </source>
</evidence>
<evidence type="ECO:0000256" key="3">
    <source>
        <dbReference type="SAM" id="SignalP"/>
    </source>
</evidence>
<dbReference type="PROSITE" id="PS50143">
    <property type="entry name" value="BIR_REPEAT_2"/>
    <property type="match status" value="1"/>
</dbReference>
<protein>
    <submittedName>
        <fullName evidence="4">Uncharacterized protein</fullName>
    </submittedName>
</protein>
<dbReference type="Pfam" id="PF00653">
    <property type="entry name" value="BIR"/>
    <property type="match status" value="1"/>
</dbReference>
<accession>A0A8W8JJY3</accession>
<dbReference type="InterPro" id="IPR001370">
    <property type="entry name" value="BIR_rpt"/>
</dbReference>
<keyword evidence="2" id="KW-1133">Transmembrane helix</keyword>
<name>A0A8W8JJY3_MAGGI</name>
<sequence>MIRGCVVVFVSIQLFKQVQIVNAFVESCNASLQTVENVTMCPSDKSAYEEAVQKKNCSSLAADANTCKSFQYHCVLSDDLKYIIEVCAPSIITAGYSCTKFSTIHKSIMRIEGFACNDSITECPFGYNSTEAYKYSLCYENVSRPLSTEIPPNVSKPLLTEVHPRIENSKTFDPWPIVLVVSVVLGTGSFLISFCVFMYKRRTRQRADPNPPEDIELENRVPVQNRNGQGQGILGENQDDIDGDHDNGEARGLLEDPHDQSNEGSSQTHGIPLSSNLLQSEAHLPIATITDTSLIYERTSEQLQPEEQKTTDNGNLQTEDDALSSISPDLQQTSSNEGTWHQASMKTTISATSETDQIMLKCAINFLLWNLENPDESWTKGKIVSHVEKTIQQLLDSNAEQLLISFIKRLDSDKKIAATLLKCGEEMFKLISSIQEKYVANKLKITHGCVCVTFCFVDSRDLENYLEKVRIKDKHLITGISKILLNETLLRIFDINPRVVTWKASELKVYQGSKLVKTETFLEPLTGSQKVFTGISKESSEEREDEKICNKFRSNEKSKYPGYMKYRTRAKSFNDCKVDWLKDKKEEFARYGFLYQGVDLKTTCFHCGFSKDNWTEKDDIFATHFFSEKLCAYVQYLITSSEKLRVQGRVLRLIEF</sequence>
<feature type="signal peptide" evidence="3">
    <location>
        <begin position="1"/>
        <end position="23"/>
    </location>
</feature>
<feature type="region of interest" description="Disordered" evidence="1">
    <location>
        <begin position="300"/>
        <end position="321"/>
    </location>
</feature>
<dbReference type="SUPFAM" id="SSF57924">
    <property type="entry name" value="Inhibitor of apoptosis (IAP) repeat"/>
    <property type="match status" value="1"/>
</dbReference>
<feature type="chain" id="PRO_5036488424" evidence="3">
    <location>
        <begin position="24"/>
        <end position="656"/>
    </location>
</feature>
<feature type="compositionally biased region" description="Basic and acidic residues" evidence="1">
    <location>
        <begin position="244"/>
        <end position="261"/>
    </location>
</feature>
<keyword evidence="2" id="KW-0472">Membrane</keyword>